<dbReference type="Pfam" id="PF02351">
    <property type="entry name" value="GDNF"/>
    <property type="match status" value="2"/>
</dbReference>
<evidence type="ECO:0000256" key="1">
    <source>
        <dbReference type="ARBA" id="ARBA00004236"/>
    </source>
</evidence>
<feature type="domain" description="GDNF/GAS1" evidence="10">
    <location>
        <begin position="367"/>
        <end position="463"/>
    </location>
</feature>
<dbReference type="InterPro" id="IPR003438">
    <property type="entry name" value="GDNF_rcpt"/>
</dbReference>
<comment type="subcellular location">
    <subcellularLocation>
        <location evidence="1">Cell membrane</location>
    </subcellularLocation>
</comment>
<protein>
    <submittedName>
        <fullName evidence="11">GDNF family receptor alpha like</fullName>
    </submittedName>
</protein>
<feature type="transmembrane region" description="Helical" evidence="8">
    <location>
        <begin position="496"/>
        <end position="518"/>
    </location>
</feature>
<keyword evidence="7" id="KW-0325">Glycoprotein</keyword>
<evidence type="ECO:0000256" key="5">
    <source>
        <dbReference type="ARBA" id="ARBA00023136"/>
    </source>
</evidence>
<keyword evidence="8" id="KW-1133">Transmembrane helix</keyword>
<dbReference type="GO" id="GO:0007169">
    <property type="term" value="P:cell surface receptor protein tyrosine kinase signaling pathway"/>
    <property type="evidence" value="ECO:0007669"/>
    <property type="project" value="UniProtKB-ARBA"/>
</dbReference>
<dbReference type="GO" id="GO:0038023">
    <property type="term" value="F:signaling receptor activity"/>
    <property type="evidence" value="ECO:0007669"/>
    <property type="project" value="InterPro"/>
</dbReference>
<dbReference type="PANTHER" id="PTHR10269:SF1">
    <property type="entry name" value="GDNF FAMILY RECEPTOR ALPHA-LIKE"/>
    <property type="match status" value="1"/>
</dbReference>
<gene>
    <name evidence="11" type="primary">GFRAL</name>
</gene>
<evidence type="ECO:0000313" key="12">
    <source>
        <dbReference type="Proteomes" id="UP000694569"/>
    </source>
</evidence>
<evidence type="ECO:0000256" key="2">
    <source>
        <dbReference type="ARBA" id="ARBA00005961"/>
    </source>
</evidence>
<dbReference type="GeneTree" id="ENSGT00730000111274"/>
<feature type="chain" id="PRO_5034876341" evidence="9">
    <location>
        <begin position="36"/>
        <end position="543"/>
    </location>
</feature>
<evidence type="ECO:0000256" key="4">
    <source>
        <dbReference type="ARBA" id="ARBA00022729"/>
    </source>
</evidence>
<keyword evidence="12" id="KW-1185">Reference proteome</keyword>
<dbReference type="Ensembl" id="ENSLLET00000028867.1">
    <property type="protein sequence ID" value="ENSLLEP00000027779.1"/>
    <property type="gene ID" value="ENSLLEG00000017634.1"/>
</dbReference>
<proteinExistence type="inferred from homology"/>
<evidence type="ECO:0000256" key="6">
    <source>
        <dbReference type="ARBA" id="ARBA00023170"/>
    </source>
</evidence>
<dbReference type="AlphaFoldDB" id="A0A8C5PTR7"/>
<evidence type="ECO:0000256" key="9">
    <source>
        <dbReference type="SAM" id="SignalP"/>
    </source>
</evidence>
<dbReference type="SUPFAM" id="SSF110035">
    <property type="entry name" value="GDNF receptor-like"/>
    <property type="match status" value="3"/>
</dbReference>
<keyword evidence="8" id="KW-0812">Transmembrane</keyword>
<feature type="signal peptide" evidence="9">
    <location>
        <begin position="1"/>
        <end position="35"/>
    </location>
</feature>
<evidence type="ECO:0000256" key="3">
    <source>
        <dbReference type="ARBA" id="ARBA00022475"/>
    </source>
</evidence>
<evidence type="ECO:0000256" key="8">
    <source>
        <dbReference type="SAM" id="Phobius"/>
    </source>
</evidence>
<keyword evidence="4 9" id="KW-0732">Signal</keyword>
<dbReference type="Proteomes" id="UP000694569">
    <property type="component" value="Unplaced"/>
</dbReference>
<dbReference type="SMART" id="SM00907">
    <property type="entry name" value="GDNF"/>
    <property type="match status" value="3"/>
</dbReference>
<organism evidence="11 12">
    <name type="scientific">Leptobrachium leishanense</name>
    <name type="common">Leishan spiny toad</name>
    <dbReference type="NCBI Taxonomy" id="445787"/>
    <lineage>
        <taxon>Eukaryota</taxon>
        <taxon>Metazoa</taxon>
        <taxon>Chordata</taxon>
        <taxon>Craniata</taxon>
        <taxon>Vertebrata</taxon>
        <taxon>Euteleostomi</taxon>
        <taxon>Amphibia</taxon>
        <taxon>Batrachia</taxon>
        <taxon>Anura</taxon>
        <taxon>Pelobatoidea</taxon>
        <taxon>Megophryidae</taxon>
        <taxon>Leptobrachium</taxon>
    </lineage>
</organism>
<feature type="domain" description="GDNF/GAS1" evidence="10">
    <location>
        <begin position="153"/>
        <end position="228"/>
    </location>
</feature>
<evidence type="ECO:0000256" key="7">
    <source>
        <dbReference type="ARBA" id="ARBA00023180"/>
    </source>
</evidence>
<dbReference type="GO" id="GO:0009897">
    <property type="term" value="C:external side of plasma membrane"/>
    <property type="evidence" value="ECO:0007669"/>
    <property type="project" value="TreeGrafter"/>
</dbReference>
<accession>A0A8C5PTR7</accession>
<sequence length="543" mass="61730">MHTLLFKHLYWIQFEMKYLSCTAILFFLTQSVSEATECSHLKEICKNTKNECGSVWNILENVCNLSENNCQVKGPCNITIYYFIEKFPKFKDCICIDDLYCSIKRLLGKECHLNNAHIFPTEPYKSATSLLKKNSIHVPQLMDAIPLGKTSDCHLAKQLCKENQNCVSVYENFRSNCAIDLCTLPGGKQRCLSARSELKATTLGNCVCLKPTKEKCLKIWNTIHNSSCLHHSKEKKTFSNTGGIIEEFKDSYPINSNIKLEWETSSLSRIEYASPMNCFKVAALCTGDSVCNRYLVSLIKTCTPHGKVCNAKDCQKIIRSFYDKMPFNISQILAFCYCPSSDNNCTSAEKVLHSKPCAIQADVPTSCLSIIHKCLADDVCRQRYEKYEAKCWKQVTKCYNNERCLSALDLEDLTCSRTDECKAAYISILGTKLLQQCTCTKEQHNNEEHLCSLYYHILHSKSCIEKYTSRNLHASYSDILNKQQMMSPRSFYNGPVIYIVAYTSGIILVSGIILLTLLQTRAYRAQKKRNLPKGNVSESLMNS</sequence>
<dbReference type="OrthoDB" id="8735237at2759"/>
<reference evidence="11" key="2">
    <citation type="submission" date="2025-09" db="UniProtKB">
        <authorList>
            <consortium name="Ensembl"/>
        </authorList>
    </citation>
    <scope>IDENTIFICATION</scope>
</reference>
<dbReference type="InterPro" id="IPR037193">
    <property type="entry name" value="GDNF_alpha"/>
</dbReference>
<dbReference type="PANTHER" id="PTHR10269">
    <property type="entry name" value="GDNF RECEPTOR ALPHA"/>
    <property type="match status" value="1"/>
</dbReference>
<keyword evidence="6" id="KW-0675">Receptor</keyword>
<keyword evidence="5 8" id="KW-0472">Membrane</keyword>
<keyword evidence="3" id="KW-1003">Cell membrane</keyword>
<dbReference type="GO" id="GO:0007399">
    <property type="term" value="P:nervous system development"/>
    <property type="evidence" value="ECO:0007669"/>
    <property type="project" value="TreeGrafter"/>
</dbReference>
<evidence type="ECO:0000259" key="10">
    <source>
        <dbReference type="SMART" id="SM00907"/>
    </source>
</evidence>
<evidence type="ECO:0000313" key="11">
    <source>
        <dbReference type="Ensembl" id="ENSLLEP00000027779.1"/>
    </source>
</evidence>
<dbReference type="InterPro" id="IPR016017">
    <property type="entry name" value="GDNF/GAS1"/>
</dbReference>
<reference evidence="11" key="1">
    <citation type="submission" date="2025-08" db="UniProtKB">
        <authorList>
            <consortium name="Ensembl"/>
        </authorList>
    </citation>
    <scope>IDENTIFICATION</scope>
</reference>
<feature type="domain" description="GDNF/GAS1" evidence="10">
    <location>
        <begin position="278"/>
        <end position="357"/>
    </location>
</feature>
<name>A0A8C5PTR7_9ANUR</name>
<comment type="similarity">
    <text evidence="2">Belongs to the GDNFR family.</text>
</comment>
<dbReference type="GO" id="GO:0043235">
    <property type="term" value="C:receptor complex"/>
    <property type="evidence" value="ECO:0007669"/>
    <property type="project" value="TreeGrafter"/>
</dbReference>